<proteinExistence type="predicted"/>
<reference evidence="17 18" key="1">
    <citation type="journal article" date="2014" name="Int. J. Syst. Evol. Microbiol.">
        <title>Complete genome sequence of Corynebacterium casei LMG S-19264T (=DSM 44701T), isolated from a smear-ripened cheese.</title>
        <authorList>
            <consortium name="US DOE Joint Genome Institute (JGI-PGF)"/>
            <person name="Walter F."/>
            <person name="Albersmeier A."/>
            <person name="Kalinowski J."/>
            <person name="Ruckert C."/>
        </authorList>
    </citation>
    <scope>NUCLEOTIDE SEQUENCE [LARGE SCALE GENOMIC DNA]</scope>
    <source>
        <strain evidence="17 18">IBRC-M 10912</strain>
    </source>
</reference>
<dbReference type="PROSITE" id="PS50893">
    <property type="entry name" value="ABC_TRANSPORTER_2"/>
    <property type="match status" value="1"/>
</dbReference>
<dbReference type="InterPro" id="IPR017871">
    <property type="entry name" value="ABC_transporter-like_CS"/>
</dbReference>
<evidence type="ECO:0000256" key="14">
    <source>
        <dbReference type="ARBA" id="ARBA00077139"/>
    </source>
</evidence>
<dbReference type="InterPro" id="IPR003439">
    <property type="entry name" value="ABC_transporter-like_ATP-bd"/>
</dbReference>
<feature type="region of interest" description="Disordered" evidence="15">
    <location>
        <begin position="265"/>
        <end position="288"/>
    </location>
</feature>
<comment type="caution">
    <text evidence="17">The sequence shown here is derived from an EMBL/GenBank/DDBJ whole genome shotgun (WGS) entry which is preliminary data.</text>
</comment>
<comment type="subcellular location">
    <subcellularLocation>
        <location evidence="1">Cell membrane</location>
        <topology evidence="1">Peripheral membrane protein</topology>
    </subcellularLocation>
</comment>
<organism evidence="17 18">
    <name type="scientific">Natribaculum luteum</name>
    <dbReference type="NCBI Taxonomy" id="1586232"/>
    <lineage>
        <taxon>Archaea</taxon>
        <taxon>Methanobacteriati</taxon>
        <taxon>Methanobacteriota</taxon>
        <taxon>Stenosarchaea group</taxon>
        <taxon>Halobacteria</taxon>
        <taxon>Halobacteriales</taxon>
        <taxon>Natrialbaceae</taxon>
        <taxon>Natribaculum</taxon>
    </lineage>
</organism>
<evidence type="ECO:0000256" key="12">
    <source>
        <dbReference type="ARBA" id="ARBA00066387"/>
    </source>
</evidence>
<dbReference type="EC" id="7.6.2.8" evidence="12"/>
<sequence length="288" mass="31505">MTRDRRHQRDESHAVLTGTELRLEYPDATEPVIEDVTIDVPAESTVALIGPNGSGKSTLLRGLSRKLSPSDGQVVLDGCAIQQYGTRELARQLGFLAQRRPSPDGLTVAELVEHGRYPHRGFFDGISDEDREAIERAIERARLEPIRDRPVDDLSGGQQQLAWIGMCLAQDSEVLLVDEPLTHLDLRNQLLVLEVLTGLEDRTVVAALHDLQYAARFGDRVAALDGGEIYDSGTPSTVLTETLLADVFGIDATVSQTNGEVRVYPERPLETETTSTDGSSPPDTLSEP</sequence>
<evidence type="ECO:0000256" key="11">
    <source>
        <dbReference type="ARBA" id="ARBA00064420"/>
    </source>
</evidence>
<dbReference type="PANTHER" id="PTHR42771:SF2">
    <property type="entry name" value="IRON(3+)-HYDROXAMATE IMPORT ATP-BINDING PROTEIN FHUC"/>
    <property type="match status" value="1"/>
</dbReference>
<dbReference type="SMART" id="SM00382">
    <property type="entry name" value="AAA"/>
    <property type="match status" value="1"/>
</dbReference>
<evidence type="ECO:0000313" key="18">
    <source>
        <dbReference type="Proteomes" id="UP001595821"/>
    </source>
</evidence>
<dbReference type="GO" id="GO:0015420">
    <property type="term" value="F:ABC-type vitamin B12 transporter activity"/>
    <property type="evidence" value="ECO:0007669"/>
    <property type="project" value="UniProtKB-EC"/>
</dbReference>
<dbReference type="EMBL" id="JBHSDJ010000133">
    <property type="protein sequence ID" value="MFC4249687.1"/>
    <property type="molecule type" value="Genomic_DNA"/>
</dbReference>
<evidence type="ECO:0000259" key="16">
    <source>
        <dbReference type="PROSITE" id="PS50893"/>
    </source>
</evidence>
<dbReference type="InterPro" id="IPR051535">
    <property type="entry name" value="Siderophore_ABC-ATPase"/>
</dbReference>
<comment type="subunit">
    <text evidence="11">The complex is composed of two ATP-binding proteins (BtuD), two transmembrane proteins (BtuC) and a solute-binding protein (BtuF).</text>
</comment>
<name>A0ABD5P5W4_9EURY</name>
<dbReference type="Proteomes" id="UP001595821">
    <property type="component" value="Unassembled WGS sequence"/>
</dbReference>
<keyword evidence="3" id="KW-1003">Cell membrane</keyword>
<protein>
    <recommendedName>
        <fullName evidence="13">Cobalamin import ATP-binding protein BtuD</fullName>
        <ecNumber evidence="12">7.6.2.8</ecNumber>
    </recommendedName>
    <alternativeName>
        <fullName evidence="14">Vitamin B12-transporting ATPase</fullName>
    </alternativeName>
</protein>
<keyword evidence="6" id="KW-0408">Iron</keyword>
<dbReference type="AlphaFoldDB" id="A0ABD5P5W4"/>
<evidence type="ECO:0000256" key="5">
    <source>
        <dbReference type="ARBA" id="ARBA00022840"/>
    </source>
</evidence>
<dbReference type="GO" id="GO:0006811">
    <property type="term" value="P:monoatomic ion transport"/>
    <property type="evidence" value="ECO:0007669"/>
    <property type="project" value="UniProtKB-KW"/>
</dbReference>
<evidence type="ECO:0000256" key="8">
    <source>
        <dbReference type="ARBA" id="ARBA00023136"/>
    </source>
</evidence>
<dbReference type="RefSeq" id="WP_246973050.1">
    <property type="nucleotide sequence ID" value="NZ_CP095397.1"/>
</dbReference>
<keyword evidence="2" id="KW-0813">Transport</keyword>
<evidence type="ECO:0000256" key="13">
    <source>
        <dbReference type="ARBA" id="ARBA00073649"/>
    </source>
</evidence>
<evidence type="ECO:0000256" key="6">
    <source>
        <dbReference type="ARBA" id="ARBA00023004"/>
    </source>
</evidence>
<gene>
    <name evidence="17" type="ORF">ACFOZ7_22590</name>
</gene>
<dbReference type="PROSITE" id="PS00211">
    <property type="entry name" value="ABC_TRANSPORTER_1"/>
    <property type="match status" value="1"/>
</dbReference>
<dbReference type="Pfam" id="PF00005">
    <property type="entry name" value="ABC_tran"/>
    <property type="match status" value="1"/>
</dbReference>
<comment type="catalytic activity">
    <reaction evidence="9">
        <text>an R-cob(III)alamin(out) + ATP + H2O = an R-cob(III)alamin(in) + ADP + phosphate + H(+)</text>
        <dbReference type="Rhea" id="RHEA:17873"/>
        <dbReference type="ChEBI" id="CHEBI:15377"/>
        <dbReference type="ChEBI" id="CHEBI:15378"/>
        <dbReference type="ChEBI" id="CHEBI:30616"/>
        <dbReference type="ChEBI" id="CHEBI:43474"/>
        <dbReference type="ChEBI" id="CHEBI:140785"/>
        <dbReference type="ChEBI" id="CHEBI:456216"/>
        <dbReference type="EC" id="7.6.2.8"/>
    </reaction>
</comment>
<evidence type="ECO:0000256" key="2">
    <source>
        <dbReference type="ARBA" id="ARBA00022448"/>
    </source>
</evidence>
<dbReference type="GO" id="GO:0005524">
    <property type="term" value="F:ATP binding"/>
    <property type="evidence" value="ECO:0007669"/>
    <property type="project" value="UniProtKB-KW"/>
</dbReference>
<dbReference type="Gene3D" id="3.40.50.300">
    <property type="entry name" value="P-loop containing nucleotide triphosphate hydrolases"/>
    <property type="match status" value="1"/>
</dbReference>
<dbReference type="FunFam" id="3.40.50.300:FF:000134">
    <property type="entry name" value="Iron-enterobactin ABC transporter ATP-binding protein"/>
    <property type="match status" value="1"/>
</dbReference>
<keyword evidence="7" id="KW-0406">Ion transport</keyword>
<keyword evidence="4" id="KW-0547">Nucleotide-binding</keyword>
<evidence type="ECO:0000256" key="9">
    <source>
        <dbReference type="ARBA" id="ARBA00050590"/>
    </source>
</evidence>
<evidence type="ECO:0000256" key="4">
    <source>
        <dbReference type="ARBA" id="ARBA00022741"/>
    </source>
</evidence>
<accession>A0ABD5P5W4</accession>
<evidence type="ECO:0000256" key="7">
    <source>
        <dbReference type="ARBA" id="ARBA00023065"/>
    </source>
</evidence>
<feature type="domain" description="ABC transporter" evidence="16">
    <location>
        <begin position="16"/>
        <end position="251"/>
    </location>
</feature>
<comment type="function">
    <text evidence="10">Required for corrinoid utilization. Probably part of the ABC transporter complex BtuCDF involved in cobalamin (vitamin B12) import. Probably responsible for energy coupling to the transport system.</text>
</comment>
<dbReference type="InterPro" id="IPR027417">
    <property type="entry name" value="P-loop_NTPase"/>
</dbReference>
<dbReference type="PANTHER" id="PTHR42771">
    <property type="entry name" value="IRON(3+)-HYDROXAMATE IMPORT ATP-BINDING PROTEIN FHUC"/>
    <property type="match status" value="1"/>
</dbReference>
<evidence type="ECO:0000313" key="17">
    <source>
        <dbReference type="EMBL" id="MFC4249687.1"/>
    </source>
</evidence>
<keyword evidence="5 17" id="KW-0067">ATP-binding</keyword>
<dbReference type="SUPFAM" id="SSF52540">
    <property type="entry name" value="P-loop containing nucleoside triphosphate hydrolases"/>
    <property type="match status" value="1"/>
</dbReference>
<evidence type="ECO:0000256" key="1">
    <source>
        <dbReference type="ARBA" id="ARBA00004202"/>
    </source>
</evidence>
<dbReference type="GO" id="GO:0005886">
    <property type="term" value="C:plasma membrane"/>
    <property type="evidence" value="ECO:0007669"/>
    <property type="project" value="UniProtKB-SubCell"/>
</dbReference>
<evidence type="ECO:0000256" key="15">
    <source>
        <dbReference type="SAM" id="MobiDB-lite"/>
    </source>
</evidence>
<dbReference type="CDD" id="cd03214">
    <property type="entry name" value="ABC_Iron-Siderophores_B12_Hemin"/>
    <property type="match status" value="1"/>
</dbReference>
<evidence type="ECO:0000256" key="10">
    <source>
        <dbReference type="ARBA" id="ARBA00058960"/>
    </source>
</evidence>
<feature type="compositionally biased region" description="Low complexity" evidence="15">
    <location>
        <begin position="271"/>
        <end position="288"/>
    </location>
</feature>
<dbReference type="InterPro" id="IPR003593">
    <property type="entry name" value="AAA+_ATPase"/>
</dbReference>
<evidence type="ECO:0000256" key="3">
    <source>
        <dbReference type="ARBA" id="ARBA00022475"/>
    </source>
</evidence>
<dbReference type="GeneID" id="71853321"/>
<keyword evidence="8" id="KW-0472">Membrane</keyword>